<evidence type="ECO:0000313" key="3">
    <source>
        <dbReference type="EMBL" id="KAK1602744.1"/>
    </source>
</evidence>
<keyword evidence="4" id="KW-1185">Reference proteome</keyword>
<dbReference type="PANTHER" id="PTHR46934">
    <property type="entry name" value="MYB_DNA-BIND_3 DOMAIN-CONTAINING PROTEIN-RELATED"/>
    <property type="match status" value="1"/>
</dbReference>
<dbReference type="InterPro" id="IPR024752">
    <property type="entry name" value="Myb/SANT-like_dom"/>
</dbReference>
<organism evidence="3 4">
    <name type="scientific">Lolium multiflorum</name>
    <name type="common">Italian ryegrass</name>
    <name type="synonym">Lolium perenne subsp. multiflorum</name>
    <dbReference type="NCBI Taxonomy" id="4521"/>
    <lineage>
        <taxon>Eukaryota</taxon>
        <taxon>Viridiplantae</taxon>
        <taxon>Streptophyta</taxon>
        <taxon>Embryophyta</taxon>
        <taxon>Tracheophyta</taxon>
        <taxon>Spermatophyta</taxon>
        <taxon>Magnoliopsida</taxon>
        <taxon>Liliopsida</taxon>
        <taxon>Poales</taxon>
        <taxon>Poaceae</taxon>
        <taxon>BOP clade</taxon>
        <taxon>Pooideae</taxon>
        <taxon>Poodae</taxon>
        <taxon>Poeae</taxon>
        <taxon>Poeae Chloroplast Group 2 (Poeae type)</taxon>
        <taxon>Loliodinae</taxon>
        <taxon>Loliinae</taxon>
        <taxon>Lolium</taxon>
    </lineage>
</organism>
<feature type="region of interest" description="Disordered" evidence="1">
    <location>
        <begin position="107"/>
        <end position="145"/>
    </location>
</feature>
<sequence>ASETPSVEIPHRETGDKVFGSRAAARSVCVLLRRIGCFIDISDFTMGDINKTHGDDGAAAGATFPVAIFLVVKSGVDDMNVGTIFESRDATFFEDIFPMRDMHGMSSWESDPIHETPMESDEESDDERFDEDDNEAPTRKNERAAWNSHLEKSLVDLLHEHNTARYRGQIGWSSEAWSKILKEFHERNMYVSYTKSQIKEKEKELKRQYKMLKDARMQSGVGWNDTRSMLEAEDALWDNLVISFPKIKKFKTKSFPLFDALGELYDGQIAEGTYNVSSTQPPQHRDLTQVDNRDELSHIECTFPGLEESWAYNVQEDANLRDHITIDDEDESVARTLQRINKRPPTTTRNKEEKESKKTKKQSSNDIAGSMERYIFMREKQIEIESAQLASKNKVAQAGDYSIKRCISEMMTMALSTDEKVTAADVFKDPDNREIFLSTKEDDPRVALLWLRKAVAKLSQVV</sequence>
<comment type="caution">
    <text evidence="3">The sequence shown here is derived from an EMBL/GenBank/DDBJ whole genome shotgun (WGS) entry which is preliminary data.</text>
</comment>
<feature type="compositionally biased region" description="Basic and acidic residues" evidence="1">
    <location>
        <begin position="136"/>
        <end position="145"/>
    </location>
</feature>
<evidence type="ECO:0000259" key="2">
    <source>
        <dbReference type="Pfam" id="PF12776"/>
    </source>
</evidence>
<accession>A0AAD8QKB6</accession>
<proteinExistence type="predicted"/>
<protein>
    <recommendedName>
        <fullName evidence="2">Myb/SANT-like domain-containing protein</fullName>
    </recommendedName>
</protein>
<feature type="compositionally biased region" description="Acidic residues" evidence="1">
    <location>
        <begin position="118"/>
        <end position="135"/>
    </location>
</feature>
<gene>
    <name evidence="3" type="ORF">QYE76_008303</name>
</gene>
<dbReference type="AlphaFoldDB" id="A0AAD8QKB6"/>
<evidence type="ECO:0000313" key="4">
    <source>
        <dbReference type="Proteomes" id="UP001231189"/>
    </source>
</evidence>
<dbReference type="EMBL" id="JAUUTY010000191">
    <property type="protein sequence ID" value="KAK1602744.1"/>
    <property type="molecule type" value="Genomic_DNA"/>
</dbReference>
<feature type="non-terminal residue" evidence="3">
    <location>
        <position position="1"/>
    </location>
</feature>
<name>A0AAD8QKB6_LOLMU</name>
<feature type="region of interest" description="Disordered" evidence="1">
    <location>
        <begin position="337"/>
        <end position="365"/>
    </location>
</feature>
<dbReference type="Proteomes" id="UP001231189">
    <property type="component" value="Unassembled WGS sequence"/>
</dbReference>
<reference evidence="3" key="1">
    <citation type="submission" date="2023-07" db="EMBL/GenBank/DDBJ databases">
        <title>A chromosome-level genome assembly of Lolium multiflorum.</title>
        <authorList>
            <person name="Chen Y."/>
            <person name="Copetti D."/>
            <person name="Kolliker R."/>
            <person name="Studer B."/>
        </authorList>
    </citation>
    <scope>NUCLEOTIDE SEQUENCE</scope>
    <source>
        <strain evidence="3">02402/16</strain>
        <tissue evidence="3">Leaf</tissue>
    </source>
</reference>
<evidence type="ECO:0000256" key="1">
    <source>
        <dbReference type="SAM" id="MobiDB-lite"/>
    </source>
</evidence>
<feature type="domain" description="Myb/SANT-like" evidence="2">
    <location>
        <begin position="146"/>
        <end position="239"/>
    </location>
</feature>
<dbReference type="Pfam" id="PF12776">
    <property type="entry name" value="Myb_DNA-bind_3"/>
    <property type="match status" value="1"/>
</dbReference>